<evidence type="ECO:0000313" key="1">
    <source>
        <dbReference type="EMBL" id="VFA81487.1"/>
    </source>
</evidence>
<proteinExistence type="predicted"/>
<dbReference type="EMBL" id="CAACYD010000005">
    <property type="protein sequence ID" value="VFA81487.1"/>
    <property type="molecule type" value="Genomic_DNA"/>
</dbReference>
<sequence>MAPAFSALVIDAASQRVRGSGLPDRSACRLLDVPDNTTLAAPCSESLTTVVGMYGFRRPARRYGETVTV</sequence>
<reference evidence="1 2" key="1">
    <citation type="submission" date="2019-02" db="EMBL/GenBank/DDBJ databases">
        <authorList>
            <consortium name="Pathogen Informatics"/>
        </authorList>
    </citation>
    <scope>NUCLEOTIDE SEQUENCE [LARGE SCALE GENOMIC DNA]</scope>
    <source>
        <strain evidence="1 2">3012STDY6756503</strain>
    </source>
</reference>
<organism evidence="1 2">
    <name type="scientific">Gordonia paraffinivorans</name>
    <dbReference type="NCBI Taxonomy" id="175628"/>
    <lineage>
        <taxon>Bacteria</taxon>
        <taxon>Bacillati</taxon>
        <taxon>Actinomycetota</taxon>
        <taxon>Actinomycetes</taxon>
        <taxon>Mycobacteriales</taxon>
        <taxon>Gordoniaceae</taxon>
        <taxon>Gordonia</taxon>
    </lineage>
</organism>
<comment type="caution">
    <text evidence="1">The sequence shown here is derived from an EMBL/GenBank/DDBJ whole genome shotgun (WGS) entry which is preliminary data.</text>
</comment>
<accession>A0ABD7UYI5</accession>
<gene>
    <name evidence="1" type="ORF">NCTC8139_00553</name>
</gene>
<protein>
    <submittedName>
        <fullName evidence="1">Uncharacterized protein</fullName>
    </submittedName>
</protein>
<name>A0ABD7UYI5_9ACTN</name>
<dbReference type="Proteomes" id="UP000360750">
    <property type="component" value="Unassembled WGS sequence"/>
</dbReference>
<evidence type="ECO:0000313" key="2">
    <source>
        <dbReference type="Proteomes" id="UP000360750"/>
    </source>
</evidence>
<dbReference type="AlphaFoldDB" id="A0ABD7UYI5"/>